<dbReference type="AlphaFoldDB" id="A0A2P6RZT1"/>
<reference evidence="1 2" key="1">
    <citation type="journal article" date="2018" name="Nat. Genet.">
        <title>The Rosa genome provides new insights in the design of modern roses.</title>
        <authorList>
            <person name="Bendahmane M."/>
        </authorList>
    </citation>
    <scope>NUCLEOTIDE SEQUENCE [LARGE SCALE GENOMIC DNA]</scope>
    <source>
        <strain evidence="2">cv. Old Blush</strain>
    </source>
</reference>
<dbReference type="Proteomes" id="UP000238479">
    <property type="component" value="Chromosome 2"/>
</dbReference>
<evidence type="ECO:0000313" key="1">
    <source>
        <dbReference type="EMBL" id="PRQ51954.1"/>
    </source>
</evidence>
<proteinExistence type="predicted"/>
<gene>
    <name evidence="1" type="ORF">RchiOBHm_Chr2g0150181</name>
</gene>
<protein>
    <submittedName>
        <fullName evidence="1">Uncharacterized protein</fullName>
    </submittedName>
</protein>
<dbReference type="EMBL" id="PDCK01000040">
    <property type="protein sequence ID" value="PRQ51954.1"/>
    <property type="molecule type" value="Genomic_DNA"/>
</dbReference>
<dbReference type="Gramene" id="PRQ51954">
    <property type="protein sequence ID" value="PRQ51954"/>
    <property type="gene ID" value="RchiOBHm_Chr2g0150181"/>
</dbReference>
<accession>A0A2P6RZT1</accession>
<name>A0A2P6RZT1_ROSCH</name>
<evidence type="ECO:0000313" key="2">
    <source>
        <dbReference type="Proteomes" id="UP000238479"/>
    </source>
</evidence>
<comment type="caution">
    <text evidence="1">The sequence shown here is derived from an EMBL/GenBank/DDBJ whole genome shotgun (WGS) entry which is preliminary data.</text>
</comment>
<keyword evidence="2" id="KW-1185">Reference proteome</keyword>
<sequence length="163" mass="17810">MARGPPKLAERLGKAKFQFRDGGGESRALQTMQRQDGGGLGVERSRSLLQRRWALDRGSRKLRLRLLSAEGGAFRHGLADHVEMVMSVSELAALLCVVWQRQLITFGVRSGRMEGLMVKSGRDAIESGCSVVGLQRSVMAATGPRRIAIALAVARPGLRFCCY</sequence>
<organism evidence="1 2">
    <name type="scientific">Rosa chinensis</name>
    <name type="common">China rose</name>
    <dbReference type="NCBI Taxonomy" id="74649"/>
    <lineage>
        <taxon>Eukaryota</taxon>
        <taxon>Viridiplantae</taxon>
        <taxon>Streptophyta</taxon>
        <taxon>Embryophyta</taxon>
        <taxon>Tracheophyta</taxon>
        <taxon>Spermatophyta</taxon>
        <taxon>Magnoliopsida</taxon>
        <taxon>eudicotyledons</taxon>
        <taxon>Gunneridae</taxon>
        <taxon>Pentapetalae</taxon>
        <taxon>rosids</taxon>
        <taxon>fabids</taxon>
        <taxon>Rosales</taxon>
        <taxon>Rosaceae</taxon>
        <taxon>Rosoideae</taxon>
        <taxon>Rosoideae incertae sedis</taxon>
        <taxon>Rosa</taxon>
    </lineage>
</organism>